<dbReference type="Pfam" id="PF13306">
    <property type="entry name" value="LRR_5"/>
    <property type="match status" value="1"/>
</dbReference>
<dbReference type="SMART" id="SM00365">
    <property type="entry name" value="LRR_SD22"/>
    <property type="match status" value="2"/>
</dbReference>
<keyword evidence="5" id="KW-1185">Reference proteome</keyword>
<dbReference type="PANTHER" id="PTHR24369:SF211">
    <property type="entry name" value="LEUCINE-RICH REPEAT-CONTAINING PROTEIN 15-LIKE"/>
    <property type="match status" value="1"/>
</dbReference>
<dbReference type="Proteomes" id="UP001497497">
    <property type="component" value="Unassembled WGS sequence"/>
</dbReference>
<dbReference type="PANTHER" id="PTHR24369">
    <property type="entry name" value="ANTIGEN BSP, PUTATIVE-RELATED"/>
    <property type="match status" value="1"/>
</dbReference>
<sequence>MRSLPFIVTLCHIICQTTLASTKNCLPQECAFEEFEPRSIACTYGSFTTVPDFSKCGIEIVGLIFDTTSIVNLTDNSLPPGLQSLIFLSNPLGYISEGAFNNCATTLVNLTFDMSLYRIIPSALAQLTSLKYLDISYERSLNWNIPVLKQIGRTITFLNIKYLRLSTWPSWLQYFTALSSLEIFHSTLSDINDQVLSHVANQMIDLKVTHSYFTFVPTIVSSLINLDTLSFANNMITKIENLPSKLTFLEFNYNQITEITDQTFSNLTNLQNLLISYNPIARISPNAFANNPLISYLMLEGTNLTRVPLALMSLMNIGILFLDDSDYMVCTCEEASLMYWFNKTPNMQTYGGCGGDIDMKDFFTKLAPGCPEIS</sequence>
<evidence type="ECO:0000256" key="3">
    <source>
        <dbReference type="SAM" id="SignalP"/>
    </source>
</evidence>
<dbReference type="PROSITE" id="PS51450">
    <property type="entry name" value="LRR"/>
    <property type="match status" value="1"/>
</dbReference>
<comment type="caution">
    <text evidence="4">The sequence shown here is derived from an EMBL/GenBank/DDBJ whole genome shotgun (WGS) entry which is preliminary data.</text>
</comment>
<keyword evidence="3" id="KW-0732">Signal</keyword>
<dbReference type="InterPro" id="IPR026906">
    <property type="entry name" value="LRR_5"/>
</dbReference>
<dbReference type="AlphaFoldDB" id="A0AAV2IJ84"/>
<dbReference type="InterPro" id="IPR050541">
    <property type="entry name" value="LRR_TM_domain-containing"/>
</dbReference>
<evidence type="ECO:0000256" key="2">
    <source>
        <dbReference type="ARBA" id="ARBA00022737"/>
    </source>
</evidence>
<dbReference type="SMART" id="SM00369">
    <property type="entry name" value="LRR_TYP"/>
    <property type="match status" value="2"/>
</dbReference>
<dbReference type="GO" id="GO:0005886">
    <property type="term" value="C:plasma membrane"/>
    <property type="evidence" value="ECO:0007669"/>
    <property type="project" value="TreeGrafter"/>
</dbReference>
<keyword evidence="2" id="KW-0677">Repeat</keyword>
<proteinExistence type="predicted"/>
<gene>
    <name evidence="4" type="ORF">GSLYS_00020500001</name>
</gene>
<organism evidence="4 5">
    <name type="scientific">Lymnaea stagnalis</name>
    <name type="common">Great pond snail</name>
    <name type="synonym">Helix stagnalis</name>
    <dbReference type="NCBI Taxonomy" id="6523"/>
    <lineage>
        <taxon>Eukaryota</taxon>
        <taxon>Metazoa</taxon>
        <taxon>Spiralia</taxon>
        <taxon>Lophotrochozoa</taxon>
        <taxon>Mollusca</taxon>
        <taxon>Gastropoda</taxon>
        <taxon>Heterobranchia</taxon>
        <taxon>Euthyneura</taxon>
        <taxon>Panpulmonata</taxon>
        <taxon>Hygrophila</taxon>
        <taxon>Lymnaeoidea</taxon>
        <taxon>Lymnaeidae</taxon>
        <taxon>Lymnaea</taxon>
    </lineage>
</organism>
<dbReference type="Gene3D" id="3.80.10.10">
    <property type="entry name" value="Ribonuclease Inhibitor"/>
    <property type="match status" value="2"/>
</dbReference>
<feature type="signal peptide" evidence="3">
    <location>
        <begin position="1"/>
        <end position="20"/>
    </location>
</feature>
<evidence type="ECO:0000256" key="1">
    <source>
        <dbReference type="ARBA" id="ARBA00022614"/>
    </source>
</evidence>
<name>A0AAV2IJ84_LYMST</name>
<dbReference type="InterPro" id="IPR003591">
    <property type="entry name" value="Leu-rich_rpt_typical-subtyp"/>
</dbReference>
<dbReference type="Pfam" id="PF13855">
    <property type="entry name" value="LRR_8"/>
    <property type="match status" value="1"/>
</dbReference>
<dbReference type="InterPro" id="IPR032675">
    <property type="entry name" value="LRR_dom_sf"/>
</dbReference>
<dbReference type="EMBL" id="CAXITT010000912">
    <property type="protein sequence ID" value="CAL1547175.1"/>
    <property type="molecule type" value="Genomic_DNA"/>
</dbReference>
<keyword evidence="1" id="KW-0433">Leucine-rich repeat</keyword>
<feature type="chain" id="PRO_5043898235" evidence="3">
    <location>
        <begin position="21"/>
        <end position="374"/>
    </location>
</feature>
<dbReference type="SUPFAM" id="SSF52058">
    <property type="entry name" value="L domain-like"/>
    <property type="match status" value="1"/>
</dbReference>
<dbReference type="InterPro" id="IPR001611">
    <property type="entry name" value="Leu-rich_rpt"/>
</dbReference>
<evidence type="ECO:0000313" key="4">
    <source>
        <dbReference type="EMBL" id="CAL1547175.1"/>
    </source>
</evidence>
<accession>A0AAV2IJ84</accession>
<evidence type="ECO:0000313" key="5">
    <source>
        <dbReference type="Proteomes" id="UP001497497"/>
    </source>
</evidence>
<reference evidence="4 5" key="1">
    <citation type="submission" date="2024-04" db="EMBL/GenBank/DDBJ databases">
        <authorList>
            <consortium name="Genoscope - CEA"/>
            <person name="William W."/>
        </authorList>
    </citation>
    <scope>NUCLEOTIDE SEQUENCE [LARGE SCALE GENOMIC DNA]</scope>
</reference>
<protein>
    <submittedName>
        <fullName evidence="4">Uncharacterized protein</fullName>
    </submittedName>
</protein>